<dbReference type="EMBL" id="CDQK01000003">
    <property type="protein sequence ID" value="CEP22084.1"/>
    <property type="molecule type" value="Genomic_DNA"/>
</dbReference>
<dbReference type="OrthoDB" id="303614at2759"/>
<dbReference type="EMBL" id="KV453933">
    <property type="protein sequence ID" value="ODV72902.1"/>
    <property type="molecule type" value="Genomic_DNA"/>
</dbReference>
<dbReference type="Proteomes" id="UP000038830">
    <property type="component" value="Unassembled WGS sequence"/>
</dbReference>
<evidence type="ECO:0000259" key="1">
    <source>
        <dbReference type="Pfam" id="PF01590"/>
    </source>
</evidence>
<reference evidence="2" key="1">
    <citation type="submission" date="2014-12" db="EMBL/GenBank/DDBJ databases">
        <authorList>
            <person name="Jaenicke S."/>
        </authorList>
    </citation>
    <scope>NUCLEOTIDE SEQUENCE [LARGE SCALE GENOMIC DNA]</scope>
    <source>
        <strain evidence="2">CBS1600</strain>
    </source>
</reference>
<accession>A0A0H5CBW2</accession>
<reference evidence="3 5" key="3">
    <citation type="journal article" date="2016" name="Proc. Natl. Acad. Sci. U.S.A.">
        <title>Comparative genomics of biotechnologically important yeasts.</title>
        <authorList>
            <person name="Riley R."/>
            <person name="Haridas S."/>
            <person name="Wolfe K.H."/>
            <person name="Lopes M.R."/>
            <person name="Hittinger C.T."/>
            <person name="Goeker M."/>
            <person name="Salamov A.A."/>
            <person name="Wisecaver J.H."/>
            <person name="Long T.M."/>
            <person name="Calvey C.H."/>
            <person name="Aerts A.L."/>
            <person name="Barry K.W."/>
            <person name="Choi C."/>
            <person name="Clum A."/>
            <person name="Coughlan A.Y."/>
            <person name="Deshpande S."/>
            <person name="Douglass A.P."/>
            <person name="Hanson S.J."/>
            <person name="Klenk H.-P."/>
            <person name="LaButti K.M."/>
            <person name="Lapidus A."/>
            <person name="Lindquist E.A."/>
            <person name="Lipzen A.M."/>
            <person name="Meier-Kolthoff J.P."/>
            <person name="Ohm R.A."/>
            <person name="Otillar R.P."/>
            <person name="Pangilinan J.L."/>
            <person name="Peng Y."/>
            <person name="Rokas A."/>
            <person name="Rosa C.A."/>
            <person name="Scheuner C."/>
            <person name="Sibirny A.A."/>
            <person name="Slot J.C."/>
            <person name="Stielow J.B."/>
            <person name="Sun H."/>
            <person name="Kurtzman C.P."/>
            <person name="Blackwell M."/>
            <person name="Grigoriev I.V."/>
            <person name="Jeffries T.W."/>
        </authorList>
    </citation>
    <scope>NUCLEOTIDE SEQUENCE [LARGE SCALE GENOMIC DNA]</scope>
    <source>
        <strain evidence="5">ATCC 18201 / CBS 1600 / BCRC 20928 / JCM 3617 / NBRC 0987 / NRRL Y-1542</strain>
        <strain evidence="3">NRRL Y-1542</strain>
    </source>
</reference>
<dbReference type="Proteomes" id="UP000094389">
    <property type="component" value="Unassembled WGS sequence"/>
</dbReference>
<dbReference type="PANTHER" id="PTHR43102">
    <property type="entry name" value="SLR1143 PROTEIN"/>
    <property type="match status" value="1"/>
</dbReference>
<evidence type="ECO:0000313" key="3">
    <source>
        <dbReference type="EMBL" id="ODV72902.1"/>
    </source>
</evidence>
<dbReference type="SUPFAM" id="SSF55781">
    <property type="entry name" value="GAF domain-like"/>
    <property type="match status" value="1"/>
</dbReference>
<dbReference type="RefSeq" id="XP_020069941.1">
    <property type="nucleotide sequence ID" value="XM_020215353.1"/>
</dbReference>
<evidence type="ECO:0000313" key="4">
    <source>
        <dbReference type="Proteomes" id="UP000038830"/>
    </source>
</evidence>
<dbReference type="InterPro" id="IPR029016">
    <property type="entry name" value="GAF-like_dom_sf"/>
</dbReference>
<reference evidence="4" key="2">
    <citation type="journal article" date="2015" name="J. Biotechnol.">
        <title>The structure of the Cyberlindnera jadinii genome and its relation to Candida utilis analyzed by the occurrence of single nucleotide polymorphisms.</title>
        <authorList>
            <person name="Rupp O."/>
            <person name="Brinkrolf K."/>
            <person name="Buerth C."/>
            <person name="Kunigo M."/>
            <person name="Schneider J."/>
            <person name="Jaenicke S."/>
            <person name="Goesmann A."/>
            <person name="Puehler A."/>
            <person name="Jaeger K.-E."/>
            <person name="Ernst J.F."/>
        </authorList>
    </citation>
    <scope>NUCLEOTIDE SEQUENCE [LARGE SCALE GENOMIC DNA]</scope>
    <source>
        <strain evidence="4">ATCC 18201 / CBS 1600 / BCRC 20928 / JCM 3617 / NBRC 0987 / NRRL Y-1542</strain>
    </source>
</reference>
<name>A0A0H5CBW2_CYBJN</name>
<feature type="domain" description="GAF" evidence="1">
    <location>
        <begin position="104"/>
        <end position="230"/>
    </location>
</feature>
<dbReference type="Pfam" id="PF01590">
    <property type="entry name" value="GAF"/>
    <property type="match status" value="1"/>
</dbReference>
<sequence length="501" mass="56483">MSIIAQSSRSLNHNSSRTYVESIPATSRSVPSLECPTISNVPLTKSHFLDAYSKAKWNLSDVPCPPCFKGVELMCPPDHYNEASRLKAVKKYMSNEQWRDSTKFQKIISMALKQFHVKGASISLVDAKRQVIKYEASLQVNDCPRRISIDAHTILSNGSFVLLDASKDWRTSTNPFVTDSPYVHFYAGVPLVTSYGTIIGALAIFDCYPRNNFDELALSMLKDLASQVMTILNTPVSHSLPKAVTSNTVPLIKMIGRPTSHKHAFSNIALYERDGSGSQYGQNHNFMYNKQEASLLQNDLFLTDDILHRLIGYRDIRTASVKLCEIIKTELKFDFVFVVELRTSQQFQISPKYFPQCNVVNAESFDKAKKLIGKEKQQLKSRILGFAGGSESDMPLDSEFFYGALRSEFGIFYEAVPTHASVKLHSGICMQFYRFGSKLVRRVKVLKAERPSSKNKPIDVYLRSGGYLIAAFNDEERRIDDSLINFIYGASCSLRRLFIAN</sequence>
<evidence type="ECO:0000313" key="5">
    <source>
        <dbReference type="Proteomes" id="UP000094389"/>
    </source>
</evidence>
<evidence type="ECO:0000313" key="2">
    <source>
        <dbReference type="EMBL" id="CEP22084.1"/>
    </source>
</evidence>
<accession>A0A1E4S071</accession>
<dbReference type="InterPro" id="IPR003018">
    <property type="entry name" value="GAF"/>
</dbReference>
<organism evidence="2 4">
    <name type="scientific">Cyberlindnera jadinii (strain ATCC 18201 / CBS 1600 / BCRC 20928 / JCM 3617 / NBRC 0987 / NRRL Y-1542)</name>
    <name type="common">Torula yeast</name>
    <name type="synonym">Candida utilis</name>
    <dbReference type="NCBI Taxonomy" id="983966"/>
    <lineage>
        <taxon>Eukaryota</taxon>
        <taxon>Fungi</taxon>
        <taxon>Dikarya</taxon>
        <taxon>Ascomycota</taxon>
        <taxon>Saccharomycotina</taxon>
        <taxon>Saccharomycetes</taxon>
        <taxon>Phaffomycetales</taxon>
        <taxon>Phaffomycetaceae</taxon>
        <taxon>Cyberlindnera</taxon>
    </lineage>
</organism>
<proteinExistence type="predicted"/>
<protein>
    <recommendedName>
        <fullName evidence="1">GAF domain-containing protein</fullName>
    </recommendedName>
</protein>
<dbReference type="OMA" id="IHYKAFM"/>
<gene>
    <name evidence="2" type="ORF">BN1211_2352</name>
    <name evidence="3" type="ORF">CYBJADRAFT_168400</name>
</gene>
<dbReference type="Gene3D" id="3.30.450.40">
    <property type="match status" value="1"/>
</dbReference>
<dbReference type="GeneID" id="30989749"/>
<dbReference type="PANTHER" id="PTHR43102:SF2">
    <property type="entry name" value="GAF DOMAIN-CONTAINING PROTEIN"/>
    <property type="match status" value="1"/>
</dbReference>
<keyword evidence="5" id="KW-1185">Reference proteome</keyword>
<dbReference type="STRING" id="983966.A0A0H5CBW2"/>
<dbReference type="AlphaFoldDB" id="A0A0H5CBW2"/>